<evidence type="ECO:0000313" key="11">
    <source>
        <dbReference type="Proteomes" id="UP000008549"/>
    </source>
</evidence>
<dbReference type="GO" id="GO:0008194">
    <property type="term" value="F:UDP-glycosyltransferase activity"/>
    <property type="evidence" value="ECO:0000318"/>
    <property type="project" value="GO_Central"/>
</dbReference>
<dbReference type="STRING" id="6238.A8XBP8"/>
<feature type="domain" description="Ig-like" evidence="9">
    <location>
        <begin position="353"/>
        <end position="437"/>
    </location>
</feature>
<feature type="transmembrane region" description="Helical" evidence="7">
    <location>
        <begin position="954"/>
        <end position="977"/>
    </location>
</feature>
<dbReference type="EC" id="2.4.1.17" evidence="2"/>
<comment type="catalytic activity">
    <reaction evidence="6">
        <text>glucuronate acceptor + UDP-alpha-D-glucuronate = acceptor beta-D-glucuronoside + UDP + H(+)</text>
        <dbReference type="Rhea" id="RHEA:21032"/>
        <dbReference type="ChEBI" id="CHEBI:15378"/>
        <dbReference type="ChEBI" id="CHEBI:58052"/>
        <dbReference type="ChEBI" id="CHEBI:58223"/>
        <dbReference type="ChEBI" id="CHEBI:132367"/>
        <dbReference type="ChEBI" id="CHEBI:132368"/>
        <dbReference type="EC" id="2.4.1.17"/>
    </reaction>
</comment>
<dbReference type="InterPro" id="IPR002213">
    <property type="entry name" value="UDP_glucos_trans"/>
</dbReference>
<dbReference type="PANTHER" id="PTHR48043">
    <property type="entry name" value="EG:EG0003.4 PROTEIN-RELATED"/>
    <property type="match status" value="1"/>
</dbReference>
<evidence type="ECO:0000313" key="12">
    <source>
        <dbReference type="WormBase" id="CBG10745"/>
    </source>
</evidence>
<keyword evidence="7" id="KW-0812">Transmembrane</keyword>
<dbReference type="EMBL" id="HE600916">
    <property type="protein sequence ID" value="CAP30064.1"/>
    <property type="molecule type" value="Genomic_DNA"/>
</dbReference>
<keyword evidence="3" id="KW-0328">Glycosyltransferase</keyword>
<evidence type="ECO:0000256" key="7">
    <source>
        <dbReference type="SAM" id="Phobius"/>
    </source>
</evidence>
<keyword evidence="7" id="KW-1133">Transmembrane helix</keyword>
<keyword evidence="4" id="KW-0808">Transferase</keyword>
<dbReference type="RefSeq" id="XP_002634485.1">
    <property type="nucleotide sequence ID" value="XM_002634439.1"/>
</dbReference>
<dbReference type="CDD" id="cd03784">
    <property type="entry name" value="GT1_Gtf-like"/>
    <property type="match status" value="1"/>
</dbReference>
<evidence type="ECO:0000256" key="1">
    <source>
        <dbReference type="ARBA" id="ARBA00009995"/>
    </source>
</evidence>
<keyword evidence="11" id="KW-1185">Reference proteome</keyword>
<evidence type="ECO:0000256" key="5">
    <source>
        <dbReference type="ARBA" id="ARBA00022729"/>
    </source>
</evidence>
<protein>
    <recommendedName>
        <fullName evidence="2">glucuronosyltransferase</fullName>
        <ecNumber evidence="2">2.4.1.17</ecNumber>
    </recommendedName>
</protein>
<dbReference type="SUPFAM" id="SSF53756">
    <property type="entry name" value="UDP-Glycosyltransferase/glycogen phosphorylase"/>
    <property type="match status" value="1"/>
</dbReference>
<evidence type="ECO:0000313" key="10">
    <source>
        <dbReference type="EMBL" id="CAP30064.1"/>
    </source>
</evidence>
<accession>A8XBP8</accession>
<evidence type="ECO:0000256" key="2">
    <source>
        <dbReference type="ARBA" id="ARBA00012544"/>
    </source>
</evidence>
<evidence type="ECO:0000256" key="4">
    <source>
        <dbReference type="ARBA" id="ARBA00022679"/>
    </source>
</evidence>
<evidence type="ECO:0000256" key="6">
    <source>
        <dbReference type="ARBA" id="ARBA00047475"/>
    </source>
</evidence>
<reference evidence="10 11" key="1">
    <citation type="journal article" date="2003" name="PLoS Biol.">
        <title>The genome sequence of Caenorhabditis briggsae: a platform for comparative genomics.</title>
        <authorList>
            <person name="Stein L.D."/>
            <person name="Bao Z."/>
            <person name="Blasiar D."/>
            <person name="Blumenthal T."/>
            <person name="Brent M.R."/>
            <person name="Chen N."/>
            <person name="Chinwalla A."/>
            <person name="Clarke L."/>
            <person name="Clee C."/>
            <person name="Coghlan A."/>
            <person name="Coulson A."/>
            <person name="D'Eustachio P."/>
            <person name="Fitch D.H."/>
            <person name="Fulton L.A."/>
            <person name="Fulton R.E."/>
            <person name="Griffiths-Jones S."/>
            <person name="Harris T.W."/>
            <person name="Hillier L.W."/>
            <person name="Kamath R."/>
            <person name="Kuwabara P.E."/>
            <person name="Mardis E.R."/>
            <person name="Marra M.A."/>
            <person name="Miner T.L."/>
            <person name="Minx P."/>
            <person name="Mullikin J.C."/>
            <person name="Plumb R.W."/>
            <person name="Rogers J."/>
            <person name="Schein J.E."/>
            <person name="Sohrmann M."/>
            <person name="Spieth J."/>
            <person name="Stajich J.E."/>
            <person name="Wei C."/>
            <person name="Willey D."/>
            <person name="Wilson R.K."/>
            <person name="Durbin R."/>
            <person name="Waterston R.H."/>
        </authorList>
    </citation>
    <scope>NUCLEOTIDE SEQUENCE [LARGE SCALE GENOMIC DNA]</scope>
    <source>
        <strain evidence="10 11">AF16</strain>
    </source>
</reference>
<gene>
    <name evidence="12" type="primary">ugt-45</name>
    <name evidence="10" type="synonym">Cbr-ugt-45</name>
    <name evidence="12" type="ORF">CBG10745</name>
    <name evidence="10" type="ORF">CBG_10745</name>
</gene>
<name>A8XBP8_CAEBR</name>
<dbReference type="CTD" id="8576481"/>
<dbReference type="FunFam" id="3.40.50.2000:FF:000369">
    <property type="entry name" value="UDP-GlucuronosylTransferase"/>
    <property type="match status" value="1"/>
</dbReference>
<evidence type="ECO:0000256" key="3">
    <source>
        <dbReference type="ARBA" id="ARBA00022676"/>
    </source>
</evidence>
<dbReference type="InterPro" id="IPR036179">
    <property type="entry name" value="Ig-like_dom_sf"/>
</dbReference>
<dbReference type="PROSITE" id="PS50835">
    <property type="entry name" value="IG_LIKE"/>
    <property type="match status" value="1"/>
</dbReference>
<comment type="similarity">
    <text evidence="1">Belongs to the UDP-glycosyltransferase family.</text>
</comment>
<dbReference type="WormBase" id="CBG10745">
    <property type="protein sequence ID" value="CBP45038"/>
    <property type="gene ID" value="WBGene00032032"/>
    <property type="gene designation" value="Cbr-ugt-45"/>
</dbReference>
<evidence type="ECO:0000256" key="8">
    <source>
        <dbReference type="SAM" id="SignalP"/>
    </source>
</evidence>
<keyword evidence="7" id="KW-0472">Membrane</keyword>
<dbReference type="InterPro" id="IPR007110">
    <property type="entry name" value="Ig-like_dom"/>
</dbReference>
<dbReference type="GO" id="GO:0015020">
    <property type="term" value="F:glucuronosyltransferase activity"/>
    <property type="evidence" value="ECO:0007669"/>
    <property type="project" value="UniProtKB-EC"/>
</dbReference>
<dbReference type="SUPFAM" id="SSF48726">
    <property type="entry name" value="Immunoglobulin"/>
    <property type="match status" value="1"/>
</dbReference>
<dbReference type="Proteomes" id="UP000008549">
    <property type="component" value="Unassembled WGS sequence"/>
</dbReference>
<dbReference type="PANTHER" id="PTHR48043:SF150">
    <property type="entry name" value="GLUCURONOSYLTRANSFERASE"/>
    <property type="match status" value="1"/>
</dbReference>
<dbReference type="HOGENOM" id="CLU_301731_0_0_1"/>
<reference evidence="10 11" key="2">
    <citation type="journal article" date="2011" name="PLoS Genet.">
        <title>Caenorhabditis briggsae recombinant inbred line genotypes reveal inter-strain incompatibility and the evolution of recombination.</title>
        <authorList>
            <person name="Ross J.A."/>
            <person name="Koboldt D.C."/>
            <person name="Staisch J.E."/>
            <person name="Chamberlin H.M."/>
            <person name="Gupta B.P."/>
            <person name="Miller R.D."/>
            <person name="Baird S.E."/>
            <person name="Haag E.S."/>
        </authorList>
    </citation>
    <scope>NUCLEOTIDE SEQUENCE [LARGE SCALE GENOMIC DNA]</scope>
    <source>
        <strain evidence="10 11">AF16</strain>
    </source>
</reference>
<dbReference type="KEGG" id="cbr:CBG_10745"/>
<organism evidence="10 11">
    <name type="scientific">Caenorhabditis briggsae</name>
    <dbReference type="NCBI Taxonomy" id="6238"/>
    <lineage>
        <taxon>Eukaryota</taxon>
        <taxon>Metazoa</taxon>
        <taxon>Ecdysozoa</taxon>
        <taxon>Nematoda</taxon>
        <taxon>Chromadorea</taxon>
        <taxon>Rhabditida</taxon>
        <taxon>Rhabditina</taxon>
        <taxon>Rhabditomorpha</taxon>
        <taxon>Rhabditoidea</taxon>
        <taxon>Rhabditidae</taxon>
        <taxon>Peloderinae</taxon>
        <taxon>Caenorhabditis</taxon>
    </lineage>
</organism>
<evidence type="ECO:0000259" key="9">
    <source>
        <dbReference type="PROSITE" id="PS50835"/>
    </source>
</evidence>
<sequence>MWLFGSIVQIALLYNLVLPTANGELADEFEHYRECLEKVEKDVGEERKIKVVHAVRGADVILPCFTCVSPEDGVEIDSTYKPSAGSVGRSLNYIVDFFKEKFLRSSFSMPDENRWKFDWEFAMMGRMFVPLSSMHFDASESISDRIHRFTSKDEAEFKLGDRYELVLKNVDGNSTGHYRCMNRHGRNVISNMYFLEVSNEKNIIPLNGTIGVEKLPSVALKSGKLEKLNLKYSVKATDWSKCSYCSSDRGEQTRSIKCYVEPSTKTTSQKLELRYLLLYDKIPCTSTLVPLPVRKELKKMGNDKIFLETRPCFEECTGAEELNRIVNSSQDLGDIRTLDYLPGGEFVFGNVLPRLLPPVVRRVQLVLSNDPQVLSCQKLIDLNTGVHWYSLKNGPIQHSTIHEMYQERAYFDEDTNLVFRQFTMEDDDEYFCYSSNNILLGTFHMRVVESDQHHQVIEVVMHVPLLFLLLLFATSSTTSCFKILVSVPKFGYSHMNTMGKLADILVESGHDVTFLMPVDVPIPQNGTELAKVVLVPPTDEISKIMEASMKDGAVANLWTHSANSKQGIMWSTDMIGIVSYHNTKNMISNKALVQQMKDEKFDIGITELFDFSGLSFFEVIGLKNVIGAHTTSVFEGTLMATGAPILPSFVPASQTFTDDSGSILSRLNNLYMTYWSYEFQNKIQGFAQKALNEHYGKGKAPKIWDLVKDITWFFVNSDPIFDFPKPLPLNIIEIAGISVSKIHPLDKEWDEILSKRSKNVLVSFGSIASPTTMPEAVKKSIVDTFAAFPDVTFIWKYDDTESGITSHLNNVHIVKWMPQNDLLADKRVSMFWTHGGMGSLMESAQKGVPLVVVPIFGDQMRNAQIAKRHGVAVIYDKMELSNTKKLIGTLKEVLENPEYKKSADLLAQILAYERVSPKQKIVDTIELAGRFGQLPRWTSSGKQFSLLKYFNLDLVLFAIFLVFGILVSFVLLVRLILVKLGFSGNKEKSE</sequence>
<feature type="signal peptide" evidence="8">
    <location>
        <begin position="1"/>
        <end position="23"/>
    </location>
</feature>
<dbReference type="InParanoid" id="A8XBP8"/>
<dbReference type="Pfam" id="PF00201">
    <property type="entry name" value="UDPGT"/>
    <property type="match status" value="1"/>
</dbReference>
<keyword evidence="5 8" id="KW-0732">Signal</keyword>
<proteinExistence type="inferred from homology"/>
<dbReference type="InterPro" id="IPR050271">
    <property type="entry name" value="UDP-glycosyltransferase"/>
</dbReference>
<feature type="chain" id="PRO_5002732069" description="glucuronosyltransferase" evidence="8">
    <location>
        <begin position="24"/>
        <end position="990"/>
    </location>
</feature>
<dbReference type="FunCoup" id="A8XBP8">
    <property type="interactions" value="17"/>
</dbReference>
<dbReference type="GeneID" id="8576481"/>
<dbReference type="eggNOG" id="KOG1192">
    <property type="taxonomic scope" value="Eukaryota"/>
</dbReference>
<dbReference type="Gene3D" id="3.40.50.2000">
    <property type="entry name" value="Glycogen Phosphorylase B"/>
    <property type="match status" value="1"/>
</dbReference>
<dbReference type="AlphaFoldDB" id="A8XBP8"/>